<feature type="region of interest" description="Disordered" evidence="1">
    <location>
        <begin position="166"/>
        <end position="231"/>
    </location>
</feature>
<sequence>MDVEKFLNDFHRQVFDKALASGKTMNLTKLARWRLEEGAVVSPDSVADILADAKGLLHVQSEPIDRGLKTDIFVSAALSVVDRPMHPAHCAFWAKNSLDVMTKFVADVYMYANPKVILFPIHIEGPKNLLNRVNWWQMHYEKDMAADALERVQRWMAGHLADVGRKHAAKQRSDAGQCSRSRTRLTVTPKGRSSPDTIEGGKGRVQPFKRSQGATTALSRKIGRPSSLTKG</sequence>
<gene>
    <name evidence="2" type="ORF">OH76DRAFT_215229</name>
</gene>
<name>A0A371CMK5_9APHY</name>
<dbReference type="Proteomes" id="UP000256964">
    <property type="component" value="Unassembled WGS sequence"/>
</dbReference>
<reference evidence="2 3" key="1">
    <citation type="journal article" date="2018" name="Biotechnol. Biofuels">
        <title>Integrative visual omics of the white-rot fungus Polyporus brumalis exposes the biotechnological potential of its oxidative enzymes for delignifying raw plant biomass.</title>
        <authorList>
            <person name="Miyauchi S."/>
            <person name="Rancon A."/>
            <person name="Drula E."/>
            <person name="Hage H."/>
            <person name="Chaduli D."/>
            <person name="Favel A."/>
            <person name="Grisel S."/>
            <person name="Henrissat B."/>
            <person name="Herpoel-Gimbert I."/>
            <person name="Ruiz-Duenas F.J."/>
            <person name="Chevret D."/>
            <person name="Hainaut M."/>
            <person name="Lin J."/>
            <person name="Wang M."/>
            <person name="Pangilinan J."/>
            <person name="Lipzen A."/>
            <person name="Lesage-Meessen L."/>
            <person name="Navarro D."/>
            <person name="Riley R."/>
            <person name="Grigoriev I.V."/>
            <person name="Zhou S."/>
            <person name="Raouche S."/>
            <person name="Rosso M.N."/>
        </authorList>
    </citation>
    <scope>NUCLEOTIDE SEQUENCE [LARGE SCALE GENOMIC DNA]</scope>
    <source>
        <strain evidence="2 3">BRFM 1820</strain>
    </source>
</reference>
<evidence type="ECO:0000313" key="3">
    <source>
        <dbReference type="Proteomes" id="UP000256964"/>
    </source>
</evidence>
<organism evidence="2 3">
    <name type="scientific">Lentinus brumalis</name>
    <dbReference type="NCBI Taxonomy" id="2498619"/>
    <lineage>
        <taxon>Eukaryota</taxon>
        <taxon>Fungi</taxon>
        <taxon>Dikarya</taxon>
        <taxon>Basidiomycota</taxon>
        <taxon>Agaricomycotina</taxon>
        <taxon>Agaricomycetes</taxon>
        <taxon>Polyporales</taxon>
        <taxon>Polyporaceae</taxon>
        <taxon>Lentinus</taxon>
    </lineage>
</organism>
<evidence type="ECO:0000313" key="2">
    <source>
        <dbReference type="EMBL" id="RDX41511.1"/>
    </source>
</evidence>
<proteinExistence type="predicted"/>
<keyword evidence="3" id="KW-1185">Reference proteome</keyword>
<dbReference type="OrthoDB" id="2753077at2759"/>
<evidence type="ECO:0000256" key="1">
    <source>
        <dbReference type="SAM" id="MobiDB-lite"/>
    </source>
</evidence>
<dbReference type="EMBL" id="KZ857510">
    <property type="protein sequence ID" value="RDX41511.1"/>
    <property type="molecule type" value="Genomic_DNA"/>
</dbReference>
<accession>A0A371CMK5</accession>
<protein>
    <submittedName>
        <fullName evidence="2">Uncharacterized protein</fullName>
    </submittedName>
</protein>
<feature type="compositionally biased region" description="Polar residues" evidence="1">
    <location>
        <begin position="174"/>
        <end position="186"/>
    </location>
</feature>
<dbReference type="AlphaFoldDB" id="A0A371CMK5"/>